<reference evidence="4 6" key="3">
    <citation type="submission" date="2020-12" db="EMBL/GenBank/DDBJ databases">
        <title>Whole genome sequencing and de novo assembly of Staphylococcus pseudintermedius: a novel pangenome approach to unravel pathogenesis of canine pyoderma.</title>
        <authorList>
            <person name="Ferrer L."/>
            <person name="Perez D."/>
            <person name="Fonticoba R."/>
            <person name="Vines J."/>
            <person name="Fabregas N."/>
            <person name="Madronero S."/>
            <person name="Meroni G."/>
            <person name="Martino P."/>
            <person name="Martinez S."/>
            <person name="Cusco A."/>
            <person name="Migura L."/>
            <person name="Francino O."/>
        </authorList>
    </citation>
    <scope>NUCLEOTIDE SEQUENCE [LARGE SCALE GENOMIC DNA]</scope>
    <source>
        <strain evidence="4 6">HSP080</strain>
    </source>
</reference>
<dbReference type="Pfam" id="PF05256">
    <property type="entry name" value="UPF0223"/>
    <property type="match status" value="1"/>
</dbReference>
<dbReference type="OMA" id="SYDWSTQ"/>
<dbReference type="EMBL" id="QEIT01000023">
    <property type="protein sequence ID" value="PWZ75750.1"/>
    <property type="molecule type" value="Genomic_DNA"/>
</dbReference>
<gene>
    <name evidence="3" type="ORF">DD902_04880</name>
    <name evidence="2" type="ORF">EGV54_12660</name>
    <name evidence="4" type="ORF">JGZ15_08125</name>
</gene>
<sequence>MEYTYPIDVDWSQEEMVAVVSFFNAIESYYESQIERDTLMTRYREFKQVVPGKADEKNLFNDFKKQSGYDSYQVIQEAKQHPDQKTLKNS</sequence>
<evidence type="ECO:0000313" key="7">
    <source>
        <dbReference type="Proteomes" id="UP000600220"/>
    </source>
</evidence>
<dbReference type="Gene3D" id="1.10.220.80">
    <property type="entry name" value="BH2638-like"/>
    <property type="match status" value="1"/>
</dbReference>
<proteinExistence type="inferred from homology"/>
<dbReference type="GeneID" id="93824877"/>
<dbReference type="HAMAP" id="MF_01041">
    <property type="entry name" value="UPF0223"/>
    <property type="match status" value="1"/>
</dbReference>
<dbReference type="InterPro" id="IPR023324">
    <property type="entry name" value="BH2638-like_sf"/>
</dbReference>
<dbReference type="Proteomes" id="UP000600220">
    <property type="component" value="Unassembled WGS sequence"/>
</dbReference>
<evidence type="ECO:0000313" key="4">
    <source>
        <dbReference type="EMBL" id="QQM97471.1"/>
    </source>
</evidence>
<evidence type="ECO:0000313" key="3">
    <source>
        <dbReference type="EMBL" id="PWZ75750.1"/>
    </source>
</evidence>
<reference evidence="3 5" key="1">
    <citation type="journal article" date="2018" name="Vet. Microbiol.">
        <title>Clonal diversity and geographic distribution of methicillin-resistant Staphylococcus pseudintermedius from Australian animals: Discovery of novel sequence types.</title>
        <authorList>
            <person name="Worthing K.A."/>
            <person name="Abraham S."/>
            <person name="Coombs G.W."/>
            <person name="Pang S."/>
            <person name="Saputra S."/>
            <person name="Jordan D."/>
            <person name="Trott D.J."/>
            <person name="Norris J.M."/>
        </authorList>
    </citation>
    <scope>NUCLEOTIDE SEQUENCE [LARGE SCALE GENOMIC DNA]</scope>
    <source>
        <strain evidence="3 5">ST525 1</strain>
    </source>
</reference>
<organism evidence="3 5">
    <name type="scientific">Staphylococcus pseudintermedius</name>
    <dbReference type="NCBI Taxonomy" id="283734"/>
    <lineage>
        <taxon>Bacteria</taxon>
        <taxon>Bacillati</taxon>
        <taxon>Bacillota</taxon>
        <taxon>Bacilli</taxon>
        <taxon>Bacillales</taxon>
        <taxon>Staphylococcaceae</taxon>
        <taxon>Staphylococcus</taxon>
        <taxon>Staphylococcus intermedius group</taxon>
    </lineage>
</organism>
<dbReference type="SUPFAM" id="SSF158504">
    <property type="entry name" value="BH2638-like"/>
    <property type="match status" value="1"/>
</dbReference>
<dbReference type="EMBL" id="CP066884">
    <property type="protein sequence ID" value="QQM97471.1"/>
    <property type="molecule type" value="Genomic_DNA"/>
</dbReference>
<evidence type="ECO:0000313" key="5">
    <source>
        <dbReference type="Proteomes" id="UP000246800"/>
    </source>
</evidence>
<dbReference type="Proteomes" id="UP000246800">
    <property type="component" value="Unassembled WGS sequence"/>
</dbReference>
<name>A0A166NJW8_STAPS</name>
<dbReference type="Proteomes" id="UP000595859">
    <property type="component" value="Chromosome"/>
</dbReference>
<protein>
    <recommendedName>
        <fullName evidence="1">UPF0223 protein DD902_04880</fullName>
    </recommendedName>
</protein>
<dbReference type="eggNOG" id="COG4476">
    <property type="taxonomic scope" value="Bacteria"/>
</dbReference>
<dbReference type="PIRSF" id="PIRSF037260">
    <property type="entry name" value="UPF0223"/>
    <property type="match status" value="1"/>
</dbReference>
<evidence type="ECO:0000313" key="6">
    <source>
        <dbReference type="Proteomes" id="UP000595859"/>
    </source>
</evidence>
<comment type="similarity">
    <text evidence="1">Belongs to the UPF0223 family.</text>
</comment>
<dbReference type="EMBL" id="AAXKXX010000029">
    <property type="protein sequence ID" value="EGQ4385903.1"/>
    <property type="molecule type" value="Genomic_DNA"/>
</dbReference>
<evidence type="ECO:0000313" key="2">
    <source>
        <dbReference type="EMBL" id="EGQ4385903.1"/>
    </source>
</evidence>
<keyword evidence="7" id="KW-1185">Reference proteome</keyword>
<dbReference type="AlphaFoldDB" id="A0A166NJW8"/>
<dbReference type="InterPro" id="IPR007920">
    <property type="entry name" value="UPF0223"/>
</dbReference>
<dbReference type="NCBIfam" id="NF003353">
    <property type="entry name" value="PRK04387.1"/>
    <property type="match status" value="1"/>
</dbReference>
<evidence type="ECO:0000256" key="1">
    <source>
        <dbReference type="HAMAP-Rule" id="MF_01041"/>
    </source>
</evidence>
<dbReference type="RefSeq" id="WP_014614245.1">
    <property type="nucleotide sequence ID" value="NZ_BAAFHQ010000006.1"/>
</dbReference>
<reference evidence="2 7" key="2">
    <citation type="submission" date="2018-11" db="EMBL/GenBank/DDBJ databases">
        <authorList>
            <consortium name="Veterinary Laboratory Investigation and Response Network"/>
        </authorList>
    </citation>
    <scope>NUCLEOTIDE SEQUENCE [LARGE SCALE GENOMIC DNA]</scope>
    <source>
        <strain evidence="2 7">SPSE-18-VL-LA-PA-Ryan-0021</strain>
    </source>
</reference>
<accession>A0A166NJW8</accession>